<feature type="region of interest" description="Disordered" evidence="1">
    <location>
        <begin position="64"/>
        <end position="90"/>
    </location>
</feature>
<proteinExistence type="predicted"/>
<sequence>MEEKWQFPTISVNLCASVGLYVILQQTVNHLLHEPMPRNPMIASIYLVNAKQAMVKATRKKGNLVLPPPPGLCDPALPRQPSPQTESRTNITILPRRRASIIARLREEVSAVSDT</sequence>
<dbReference type="AlphaFoldDB" id="A0A8J4TRT4"/>
<dbReference type="Proteomes" id="UP000727407">
    <property type="component" value="Unassembled WGS sequence"/>
</dbReference>
<protein>
    <submittedName>
        <fullName evidence="2">Trehalose-6-phosphate synthase</fullName>
    </submittedName>
</protein>
<evidence type="ECO:0000313" key="3">
    <source>
        <dbReference type="Proteomes" id="UP000727407"/>
    </source>
</evidence>
<reference evidence="2" key="1">
    <citation type="submission" date="2020-07" db="EMBL/GenBank/DDBJ databases">
        <title>Clarias magur genome sequencing, assembly and annotation.</title>
        <authorList>
            <person name="Kushwaha B."/>
            <person name="Kumar R."/>
            <person name="Das P."/>
            <person name="Joshi C.G."/>
            <person name="Kumar D."/>
            <person name="Nagpure N.S."/>
            <person name="Pandey M."/>
            <person name="Agarwal S."/>
            <person name="Srivastava S."/>
            <person name="Singh M."/>
            <person name="Sahoo L."/>
            <person name="Jayasankar P."/>
            <person name="Meher P.K."/>
            <person name="Koringa P.G."/>
            <person name="Iquebal M.A."/>
            <person name="Das S.P."/>
            <person name="Bit A."/>
            <person name="Patnaik S."/>
            <person name="Patel N."/>
            <person name="Shah T.M."/>
            <person name="Hinsu A."/>
            <person name="Jena J.K."/>
        </authorList>
    </citation>
    <scope>NUCLEOTIDE SEQUENCE</scope>
    <source>
        <strain evidence="2">CIFAMagur01</strain>
        <tissue evidence="2">Testis</tissue>
    </source>
</reference>
<evidence type="ECO:0000256" key="1">
    <source>
        <dbReference type="SAM" id="MobiDB-lite"/>
    </source>
</evidence>
<name>A0A8J4TRT4_CLAMG</name>
<accession>A0A8J4TRT4</accession>
<keyword evidence="3" id="KW-1185">Reference proteome</keyword>
<comment type="caution">
    <text evidence="2">The sequence shown here is derived from an EMBL/GenBank/DDBJ whole genome shotgun (WGS) entry which is preliminary data.</text>
</comment>
<evidence type="ECO:0000313" key="2">
    <source>
        <dbReference type="EMBL" id="KAF5900475.1"/>
    </source>
</evidence>
<dbReference type="EMBL" id="QNUK01000134">
    <property type="protein sequence ID" value="KAF5900475.1"/>
    <property type="molecule type" value="Genomic_DNA"/>
</dbReference>
<gene>
    <name evidence="2" type="primary">otsA</name>
    <name evidence="2" type="ORF">DAT39_009778</name>
</gene>
<organism evidence="2 3">
    <name type="scientific">Clarias magur</name>
    <name type="common">Asian catfish</name>
    <name type="synonym">Macropteronotus magur</name>
    <dbReference type="NCBI Taxonomy" id="1594786"/>
    <lineage>
        <taxon>Eukaryota</taxon>
        <taxon>Metazoa</taxon>
        <taxon>Chordata</taxon>
        <taxon>Craniata</taxon>
        <taxon>Vertebrata</taxon>
        <taxon>Euteleostomi</taxon>
        <taxon>Actinopterygii</taxon>
        <taxon>Neopterygii</taxon>
        <taxon>Teleostei</taxon>
        <taxon>Ostariophysi</taxon>
        <taxon>Siluriformes</taxon>
        <taxon>Clariidae</taxon>
        <taxon>Clarias</taxon>
    </lineage>
</organism>